<name>X1RSU6_9ZZZZ</name>
<reference evidence="1" key="1">
    <citation type="journal article" date="2014" name="Front. Microbiol.">
        <title>High frequency of phylogenetically diverse reductive dehalogenase-homologous genes in deep subseafloor sedimentary metagenomes.</title>
        <authorList>
            <person name="Kawai M."/>
            <person name="Futagami T."/>
            <person name="Toyoda A."/>
            <person name="Takaki Y."/>
            <person name="Nishi S."/>
            <person name="Hori S."/>
            <person name="Arai W."/>
            <person name="Tsubouchi T."/>
            <person name="Morono Y."/>
            <person name="Uchiyama I."/>
            <person name="Ito T."/>
            <person name="Fujiyama A."/>
            <person name="Inagaki F."/>
            <person name="Takami H."/>
        </authorList>
    </citation>
    <scope>NUCLEOTIDE SEQUENCE</scope>
    <source>
        <strain evidence="1">Expedition CK06-06</strain>
    </source>
</reference>
<accession>X1RSU6</accession>
<dbReference type="AlphaFoldDB" id="X1RSU6"/>
<evidence type="ECO:0000313" key="1">
    <source>
        <dbReference type="EMBL" id="GAI66270.1"/>
    </source>
</evidence>
<organism evidence="1">
    <name type="scientific">marine sediment metagenome</name>
    <dbReference type="NCBI Taxonomy" id="412755"/>
    <lineage>
        <taxon>unclassified sequences</taxon>
        <taxon>metagenomes</taxon>
        <taxon>ecological metagenomes</taxon>
    </lineage>
</organism>
<comment type="caution">
    <text evidence="1">The sequence shown here is derived from an EMBL/GenBank/DDBJ whole genome shotgun (WGS) entry which is preliminary data.</text>
</comment>
<proteinExistence type="predicted"/>
<gene>
    <name evidence="1" type="ORF">S12H4_08641</name>
</gene>
<sequence length="43" mass="5334">MKPTLTDLIAMGIIFLLGEPGRYWCYYETDPEWWQLRLWTRRN</sequence>
<dbReference type="EMBL" id="BARW01003364">
    <property type="protein sequence ID" value="GAI66270.1"/>
    <property type="molecule type" value="Genomic_DNA"/>
</dbReference>
<protein>
    <submittedName>
        <fullName evidence="1">Uncharacterized protein</fullName>
    </submittedName>
</protein>